<protein>
    <submittedName>
        <fullName evidence="1">Uncharacterized protein</fullName>
    </submittedName>
</protein>
<accession>A0A9D4JHT3</accession>
<dbReference type="Proteomes" id="UP000828390">
    <property type="component" value="Unassembled WGS sequence"/>
</dbReference>
<keyword evidence="2" id="KW-1185">Reference proteome</keyword>
<reference evidence="1" key="1">
    <citation type="journal article" date="2019" name="bioRxiv">
        <title>The Genome of the Zebra Mussel, Dreissena polymorpha: A Resource for Invasive Species Research.</title>
        <authorList>
            <person name="McCartney M.A."/>
            <person name="Auch B."/>
            <person name="Kono T."/>
            <person name="Mallez S."/>
            <person name="Zhang Y."/>
            <person name="Obille A."/>
            <person name="Becker A."/>
            <person name="Abrahante J.E."/>
            <person name="Garbe J."/>
            <person name="Badalamenti J.P."/>
            <person name="Herman A."/>
            <person name="Mangelson H."/>
            <person name="Liachko I."/>
            <person name="Sullivan S."/>
            <person name="Sone E.D."/>
            <person name="Koren S."/>
            <person name="Silverstein K.A.T."/>
            <person name="Beckman K.B."/>
            <person name="Gohl D.M."/>
        </authorList>
    </citation>
    <scope>NUCLEOTIDE SEQUENCE</scope>
    <source>
        <strain evidence="1">Duluth1</strain>
        <tissue evidence="1">Whole animal</tissue>
    </source>
</reference>
<proteinExistence type="predicted"/>
<name>A0A9D4JHT3_DREPO</name>
<organism evidence="1 2">
    <name type="scientific">Dreissena polymorpha</name>
    <name type="common">Zebra mussel</name>
    <name type="synonym">Mytilus polymorpha</name>
    <dbReference type="NCBI Taxonomy" id="45954"/>
    <lineage>
        <taxon>Eukaryota</taxon>
        <taxon>Metazoa</taxon>
        <taxon>Spiralia</taxon>
        <taxon>Lophotrochozoa</taxon>
        <taxon>Mollusca</taxon>
        <taxon>Bivalvia</taxon>
        <taxon>Autobranchia</taxon>
        <taxon>Heteroconchia</taxon>
        <taxon>Euheterodonta</taxon>
        <taxon>Imparidentia</taxon>
        <taxon>Neoheterodontei</taxon>
        <taxon>Myida</taxon>
        <taxon>Dreissenoidea</taxon>
        <taxon>Dreissenidae</taxon>
        <taxon>Dreissena</taxon>
    </lineage>
</organism>
<dbReference type="AlphaFoldDB" id="A0A9D4JHT3"/>
<evidence type="ECO:0000313" key="1">
    <source>
        <dbReference type="EMBL" id="KAH3812465.1"/>
    </source>
</evidence>
<sequence>MSSYWMIVVVVRQKNSRKDERVMAEGAHGRAGRMFGRAGRGALQFRPSWITAPGSLLTRSRLLSASWTHFCLPLKDKAELLHYDMFNIVPYESKAPNRRMVRSFREKRGVDMNNKSGNNNGAFYEETVR</sequence>
<comment type="caution">
    <text evidence="1">The sequence shown here is derived from an EMBL/GenBank/DDBJ whole genome shotgun (WGS) entry which is preliminary data.</text>
</comment>
<dbReference type="EMBL" id="JAIWYP010000006">
    <property type="protein sequence ID" value="KAH3812465.1"/>
    <property type="molecule type" value="Genomic_DNA"/>
</dbReference>
<reference evidence="1" key="2">
    <citation type="submission" date="2020-11" db="EMBL/GenBank/DDBJ databases">
        <authorList>
            <person name="McCartney M.A."/>
            <person name="Auch B."/>
            <person name="Kono T."/>
            <person name="Mallez S."/>
            <person name="Becker A."/>
            <person name="Gohl D.M."/>
            <person name="Silverstein K.A.T."/>
            <person name="Koren S."/>
            <person name="Bechman K.B."/>
            <person name="Herman A."/>
            <person name="Abrahante J.E."/>
            <person name="Garbe J."/>
        </authorList>
    </citation>
    <scope>NUCLEOTIDE SEQUENCE</scope>
    <source>
        <strain evidence="1">Duluth1</strain>
        <tissue evidence="1">Whole animal</tissue>
    </source>
</reference>
<gene>
    <name evidence="1" type="ORF">DPMN_140898</name>
</gene>
<evidence type="ECO:0000313" key="2">
    <source>
        <dbReference type="Proteomes" id="UP000828390"/>
    </source>
</evidence>